<accession>A0A9W6K1S1</accession>
<evidence type="ECO:0000259" key="1">
    <source>
        <dbReference type="PROSITE" id="PS51186"/>
    </source>
</evidence>
<dbReference type="EMBL" id="BSFM01000015">
    <property type="protein sequence ID" value="GLK85373.1"/>
    <property type="molecule type" value="Genomic_DNA"/>
</dbReference>
<name>A0A9W6K1S1_9HYPH</name>
<evidence type="ECO:0000313" key="2">
    <source>
        <dbReference type="EMBL" id="GLK85373.1"/>
    </source>
</evidence>
<dbReference type="SUPFAM" id="SSF55729">
    <property type="entry name" value="Acyl-CoA N-acyltransferases (Nat)"/>
    <property type="match status" value="1"/>
</dbReference>
<feature type="domain" description="N-acetyltransferase" evidence="1">
    <location>
        <begin position="99"/>
        <end position="227"/>
    </location>
</feature>
<dbReference type="RefSeq" id="WP_213361550.1">
    <property type="nucleotide sequence ID" value="NZ_BSFM01000015.1"/>
</dbReference>
<dbReference type="Proteomes" id="UP001143330">
    <property type="component" value="Unassembled WGS sequence"/>
</dbReference>
<dbReference type="InterPro" id="IPR013653">
    <property type="entry name" value="GCN5-like_dom"/>
</dbReference>
<keyword evidence="3" id="KW-1185">Reference proteome</keyword>
<sequence length="227" mass="24041">MNPHPLDRPVWTALTSLQAPLAEGGVLARRYPADIVPFAAMADDRAESRRALAALVAPGETVVLAEAESVVLPQELSAVSVAEAVQMIAATPPAAVDDPRIRPLTAADAAEMLELATLTRPGPFSLKALSLGRFWGIRIDGRLAAMAGERMRQPGFTELSGVCAHPERRGHGLGRTLSLHVAAQIVARGDTPYLHAYAGNGAAIGLYESIGFRLRRQMKVVVASRAA</sequence>
<dbReference type="Pfam" id="PF08445">
    <property type="entry name" value="FR47"/>
    <property type="match status" value="1"/>
</dbReference>
<dbReference type="Gene3D" id="3.40.630.30">
    <property type="match status" value="1"/>
</dbReference>
<evidence type="ECO:0000313" key="3">
    <source>
        <dbReference type="Proteomes" id="UP001143330"/>
    </source>
</evidence>
<dbReference type="PROSITE" id="PS51186">
    <property type="entry name" value="GNAT"/>
    <property type="match status" value="1"/>
</dbReference>
<dbReference type="InterPro" id="IPR016181">
    <property type="entry name" value="Acyl_CoA_acyltransferase"/>
</dbReference>
<proteinExistence type="predicted"/>
<organism evidence="2 3">
    <name type="scientific">Ancylobacter defluvii</name>
    <dbReference type="NCBI Taxonomy" id="1282440"/>
    <lineage>
        <taxon>Bacteria</taxon>
        <taxon>Pseudomonadati</taxon>
        <taxon>Pseudomonadota</taxon>
        <taxon>Alphaproteobacteria</taxon>
        <taxon>Hyphomicrobiales</taxon>
        <taxon>Xanthobacteraceae</taxon>
        <taxon>Ancylobacter</taxon>
    </lineage>
</organism>
<gene>
    <name evidence="2" type="ORF">GCM10017653_34430</name>
</gene>
<dbReference type="AlphaFoldDB" id="A0A9W6K1S1"/>
<protein>
    <submittedName>
        <fullName evidence="2">GNAT family N-acetyltransferase</fullName>
    </submittedName>
</protein>
<reference evidence="2" key="1">
    <citation type="journal article" date="2014" name="Int. J. Syst. Evol. Microbiol.">
        <title>Complete genome sequence of Corynebacterium casei LMG S-19264T (=DSM 44701T), isolated from a smear-ripened cheese.</title>
        <authorList>
            <consortium name="US DOE Joint Genome Institute (JGI-PGF)"/>
            <person name="Walter F."/>
            <person name="Albersmeier A."/>
            <person name="Kalinowski J."/>
            <person name="Ruckert C."/>
        </authorList>
    </citation>
    <scope>NUCLEOTIDE SEQUENCE</scope>
    <source>
        <strain evidence="2">VKM B-2789</strain>
    </source>
</reference>
<reference evidence="2" key="2">
    <citation type="submission" date="2023-01" db="EMBL/GenBank/DDBJ databases">
        <authorList>
            <person name="Sun Q."/>
            <person name="Evtushenko L."/>
        </authorList>
    </citation>
    <scope>NUCLEOTIDE SEQUENCE</scope>
    <source>
        <strain evidence="2">VKM B-2789</strain>
    </source>
</reference>
<dbReference type="GO" id="GO:0016747">
    <property type="term" value="F:acyltransferase activity, transferring groups other than amino-acyl groups"/>
    <property type="evidence" value="ECO:0007669"/>
    <property type="project" value="InterPro"/>
</dbReference>
<dbReference type="CDD" id="cd04301">
    <property type="entry name" value="NAT_SF"/>
    <property type="match status" value="1"/>
</dbReference>
<dbReference type="InterPro" id="IPR000182">
    <property type="entry name" value="GNAT_dom"/>
</dbReference>
<comment type="caution">
    <text evidence="2">The sequence shown here is derived from an EMBL/GenBank/DDBJ whole genome shotgun (WGS) entry which is preliminary data.</text>
</comment>